<gene>
    <name evidence="1" type="ORF">BJX68DRAFT_261592</name>
</gene>
<dbReference type="EMBL" id="JBFXLR010000003">
    <property type="protein sequence ID" value="KAL2859145.1"/>
    <property type="molecule type" value="Genomic_DNA"/>
</dbReference>
<keyword evidence="2" id="KW-1185">Reference proteome</keyword>
<evidence type="ECO:0000313" key="2">
    <source>
        <dbReference type="Proteomes" id="UP001610444"/>
    </source>
</evidence>
<proteinExistence type="predicted"/>
<reference evidence="1 2" key="1">
    <citation type="submission" date="2024-07" db="EMBL/GenBank/DDBJ databases">
        <title>Section-level genome sequencing and comparative genomics of Aspergillus sections Usti and Cavernicolus.</title>
        <authorList>
            <consortium name="Lawrence Berkeley National Laboratory"/>
            <person name="Nybo J.L."/>
            <person name="Vesth T.C."/>
            <person name="Theobald S."/>
            <person name="Frisvad J.C."/>
            <person name="Larsen T.O."/>
            <person name="Kjaerboelling I."/>
            <person name="Rothschild-Mancinelli K."/>
            <person name="Lyhne E.K."/>
            <person name="Kogle M.E."/>
            <person name="Barry K."/>
            <person name="Clum A."/>
            <person name="Na H."/>
            <person name="Ledsgaard L."/>
            <person name="Lin J."/>
            <person name="Lipzen A."/>
            <person name="Kuo A."/>
            <person name="Riley R."/>
            <person name="Mondo S."/>
            <person name="LaButti K."/>
            <person name="Haridas S."/>
            <person name="Pangalinan J."/>
            <person name="Salamov A.A."/>
            <person name="Simmons B.A."/>
            <person name="Magnuson J.K."/>
            <person name="Chen J."/>
            <person name="Drula E."/>
            <person name="Henrissat B."/>
            <person name="Wiebenga A."/>
            <person name="Lubbers R.J."/>
            <person name="Gomes A.C."/>
            <person name="Macurrencykelacurrency M.R."/>
            <person name="Stajich J."/>
            <person name="Grigoriev I.V."/>
            <person name="Mortensen U.H."/>
            <person name="De vries R.P."/>
            <person name="Baker S.E."/>
            <person name="Andersen M.R."/>
        </authorList>
    </citation>
    <scope>NUCLEOTIDE SEQUENCE [LARGE SCALE GENOMIC DNA]</scope>
    <source>
        <strain evidence="1 2">CBS 756.74</strain>
    </source>
</reference>
<accession>A0ABR4L3N1</accession>
<protein>
    <submittedName>
        <fullName evidence="1">Uncharacterized protein</fullName>
    </submittedName>
</protein>
<organism evidence="1 2">
    <name type="scientific">Aspergillus pseudodeflectus</name>
    <dbReference type="NCBI Taxonomy" id="176178"/>
    <lineage>
        <taxon>Eukaryota</taxon>
        <taxon>Fungi</taxon>
        <taxon>Dikarya</taxon>
        <taxon>Ascomycota</taxon>
        <taxon>Pezizomycotina</taxon>
        <taxon>Eurotiomycetes</taxon>
        <taxon>Eurotiomycetidae</taxon>
        <taxon>Eurotiales</taxon>
        <taxon>Aspergillaceae</taxon>
        <taxon>Aspergillus</taxon>
        <taxon>Aspergillus subgen. Nidulantes</taxon>
    </lineage>
</organism>
<name>A0ABR4L3N1_9EURO</name>
<comment type="caution">
    <text evidence="1">The sequence shown here is derived from an EMBL/GenBank/DDBJ whole genome shotgun (WGS) entry which is preliminary data.</text>
</comment>
<dbReference type="Proteomes" id="UP001610444">
    <property type="component" value="Unassembled WGS sequence"/>
</dbReference>
<dbReference type="RefSeq" id="XP_070904079.1">
    <property type="nucleotide sequence ID" value="XM_071044180.1"/>
</dbReference>
<dbReference type="GeneID" id="98159344"/>
<evidence type="ECO:0000313" key="1">
    <source>
        <dbReference type="EMBL" id="KAL2859145.1"/>
    </source>
</evidence>
<sequence>MGSYRSRLQVLEDIYNVNIDAVDPKVSTDSALQSPQSNIRARVLLQVSLHRVYDTEAVLKQCYAYNKAFKETTSTRLRQHSTTDPLARPEWVGTFASTEVDWLVENGAALVKAIESDPAVVKKMKDVLGAFLGADVRVKKAIEEELRK</sequence>